<reference evidence="2" key="1">
    <citation type="submission" date="2022-12" db="EMBL/GenBank/DDBJ databases">
        <title>Draft genome assemblies for two species of Escallonia (Escalloniales).</title>
        <authorList>
            <person name="Chanderbali A."/>
            <person name="Dervinis C."/>
            <person name="Anghel I."/>
            <person name="Soltis D."/>
            <person name="Soltis P."/>
            <person name="Zapata F."/>
        </authorList>
    </citation>
    <scope>NUCLEOTIDE SEQUENCE</scope>
    <source>
        <strain evidence="2">UCBG92.1500</strain>
        <tissue evidence="2">Leaf</tissue>
    </source>
</reference>
<sequence>HPTLCIYLSFSLYDFITVKMETSTTAKVQHVTKASSDELLSKFAEVGSDSNGKKASAKKDLREAKRRKRSQNAREGDHCDSPLSSGNGSLVERKSLLPSAAAARRSAGLIRQLGIGRAKVRTRGLKNKSILGTIEKTWRRTVERASKVFMETHYNRHKRLINDIA</sequence>
<organism evidence="2 3">
    <name type="scientific">Escallonia rubra</name>
    <dbReference type="NCBI Taxonomy" id="112253"/>
    <lineage>
        <taxon>Eukaryota</taxon>
        <taxon>Viridiplantae</taxon>
        <taxon>Streptophyta</taxon>
        <taxon>Embryophyta</taxon>
        <taxon>Tracheophyta</taxon>
        <taxon>Spermatophyta</taxon>
        <taxon>Magnoliopsida</taxon>
        <taxon>eudicotyledons</taxon>
        <taxon>Gunneridae</taxon>
        <taxon>Pentapetalae</taxon>
        <taxon>asterids</taxon>
        <taxon>campanulids</taxon>
        <taxon>Escalloniales</taxon>
        <taxon>Escalloniaceae</taxon>
        <taxon>Escallonia</taxon>
    </lineage>
</organism>
<gene>
    <name evidence="2" type="ORF">RJ640_016691</name>
</gene>
<dbReference type="EMBL" id="JAVXUO010003212">
    <property type="protein sequence ID" value="KAK2965549.1"/>
    <property type="molecule type" value="Genomic_DNA"/>
</dbReference>
<comment type="caution">
    <text evidence="2">The sequence shown here is derived from an EMBL/GenBank/DDBJ whole genome shotgun (WGS) entry which is preliminary data.</text>
</comment>
<dbReference type="Proteomes" id="UP001187471">
    <property type="component" value="Unassembled WGS sequence"/>
</dbReference>
<name>A0AA88TZC8_9ASTE</name>
<proteinExistence type="predicted"/>
<feature type="non-terminal residue" evidence="2">
    <location>
        <position position="165"/>
    </location>
</feature>
<evidence type="ECO:0000256" key="1">
    <source>
        <dbReference type="SAM" id="MobiDB-lite"/>
    </source>
</evidence>
<accession>A0AA88TZC8</accession>
<evidence type="ECO:0000313" key="3">
    <source>
        <dbReference type="Proteomes" id="UP001187471"/>
    </source>
</evidence>
<evidence type="ECO:0000313" key="2">
    <source>
        <dbReference type="EMBL" id="KAK2965549.1"/>
    </source>
</evidence>
<dbReference type="PANTHER" id="PTHR36355">
    <property type="entry name" value="EXPRESSED PROTEIN"/>
    <property type="match status" value="1"/>
</dbReference>
<dbReference type="AlphaFoldDB" id="A0AA88TZC8"/>
<protein>
    <submittedName>
        <fullName evidence="2">Uncharacterized protein</fullName>
    </submittedName>
</protein>
<dbReference type="PANTHER" id="PTHR36355:SF1">
    <property type="entry name" value="EXPRESSED PROTEIN"/>
    <property type="match status" value="1"/>
</dbReference>
<keyword evidence="3" id="KW-1185">Reference proteome</keyword>
<feature type="region of interest" description="Disordered" evidence="1">
    <location>
        <begin position="48"/>
        <end position="87"/>
    </location>
</feature>